<feature type="region of interest" description="Disordered" evidence="1">
    <location>
        <begin position="1"/>
        <end position="30"/>
    </location>
</feature>
<dbReference type="InterPro" id="IPR037217">
    <property type="entry name" value="Trp/Indoleamine_2_3_dOase-like"/>
</dbReference>
<keyword evidence="3" id="KW-1185">Reference proteome</keyword>
<gene>
    <name evidence="2" type="ORF">GCM10023215_37160</name>
</gene>
<reference evidence="3" key="1">
    <citation type="journal article" date="2019" name="Int. J. Syst. Evol. Microbiol.">
        <title>The Global Catalogue of Microorganisms (GCM) 10K type strain sequencing project: providing services to taxonomists for standard genome sequencing and annotation.</title>
        <authorList>
            <consortium name="The Broad Institute Genomics Platform"/>
            <consortium name="The Broad Institute Genome Sequencing Center for Infectious Disease"/>
            <person name="Wu L."/>
            <person name="Ma J."/>
        </authorList>
    </citation>
    <scope>NUCLEOTIDE SEQUENCE [LARGE SCALE GENOMIC DNA]</scope>
    <source>
        <strain evidence="3">JCM 18055</strain>
    </source>
</reference>
<name>A0ABP8WYR0_9PSEU</name>
<evidence type="ECO:0000313" key="3">
    <source>
        <dbReference type="Proteomes" id="UP001500325"/>
    </source>
</evidence>
<dbReference type="Proteomes" id="UP001500325">
    <property type="component" value="Unassembled WGS sequence"/>
</dbReference>
<evidence type="ECO:0000256" key="1">
    <source>
        <dbReference type="SAM" id="MobiDB-lite"/>
    </source>
</evidence>
<sequence length="149" mass="16406">MPHPQGANPLQRRVGHGSERRRFTEGASAIRSAQDKRFEAACGRPDRARLGSEAFGNVRGVRAAVLAVQDQDSLCAAYRERRDRLRPEDRLAPDRALHALEDSQQRWKSAHRGLTVRMLGTAPGSGYTAGVPYLQGCLANRLFPPLHAA</sequence>
<accession>A0ABP8WYR0</accession>
<comment type="caution">
    <text evidence="2">The sequence shown here is derived from an EMBL/GenBank/DDBJ whole genome shotgun (WGS) entry which is preliminary data.</text>
</comment>
<dbReference type="EMBL" id="BAABIC010000012">
    <property type="protein sequence ID" value="GAA4695803.1"/>
    <property type="molecule type" value="Genomic_DNA"/>
</dbReference>
<dbReference type="RefSeq" id="WP_345381842.1">
    <property type="nucleotide sequence ID" value="NZ_BAABIC010000012.1"/>
</dbReference>
<dbReference type="Gene3D" id="1.20.58.480">
    <property type="match status" value="1"/>
</dbReference>
<protein>
    <recommendedName>
        <fullName evidence="4">Lysozyme inhibitor LprI N-terminal domain-containing protein</fullName>
    </recommendedName>
</protein>
<evidence type="ECO:0000313" key="2">
    <source>
        <dbReference type="EMBL" id="GAA4695803.1"/>
    </source>
</evidence>
<organism evidence="2 3">
    <name type="scientific">Pseudonocardia yuanmonensis</name>
    <dbReference type="NCBI Taxonomy" id="1095914"/>
    <lineage>
        <taxon>Bacteria</taxon>
        <taxon>Bacillati</taxon>
        <taxon>Actinomycetota</taxon>
        <taxon>Actinomycetes</taxon>
        <taxon>Pseudonocardiales</taxon>
        <taxon>Pseudonocardiaceae</taxon>
        <taxon>Pseudonocardia</taxon>
    </lineage>
</organism>
<proteinExistence type="predicted"/>
<evidence type="ECO:0008006" key="4">
    <source>
        <dbReference type="Google" id="ProtNLM"/>
    </source>
</evidence>
<dbReference type="SUPFAM" id="SSF140959">
    <property type="entry name" value="Indolic compounds 2,3-dioxygenase-like"/>
    <property type="match status" value="1"/>
</dbReference>